<evidence type="ECO:0000256" key="8">
    <source>
        <dbReference type="ARBA" id="ARBA00023285"/>
    </source>
</evidence>
<dbReference type="CDD" id="cd02071">
    <property type="entry name" value="MM_CoA_mut_B12_BD"/>
    <property type="match status" value="1"/>
</dbReference>
<evidence type="ECO:0000256" key="5">
    <source>
        <dbReference type="ARBA" id="ARBA00023134"/>
    </source>
</evidence>
<feature type="binding site" description="axial binding residue" evidence="9">
    <location>
        <position position="30"/>
    </location>
    <ligand>
        <name>adenosylcob(III)alamin</name>
        <dbReference type="ChEBI" id="CHEBI:18408"/>
    </ligand>
    <ligandPart>
        <name>Co</name>
        <dbReference type="ChEBI" id="CHEBI:27638"/>
    </ligandPart>
</feature>
<dbReference type="Pfam" id="PF03308">
    <property type="entry name" value="MeaB"/>
    <property type="match status" value="1"/>
</dbReference>
<evidence type="ECO:0000259" key="11">
    <source>
        <dbReference type="PROSITE" id="PS51332"/>
    </source>
</evidence>
<evidence type="ECO:0000256" key="9">
    <source>
        <dbReference type="HAMAP-Rule" id="MF_02050"/>
    </source>
</evidence>
<reference evidence="12 13" key="1">
    <citation type="submission" date="2019-08" db="EMBL/GenBank/DDBJ databases">
        <title>Luteimonas viscosus sp. nov., isolated from soil of a sunflower field.</title>
        <authorList>
            <person name="Jianli Z."/>
            <person name="Ying Z."/>
        </authorList>
    </citation>
    <scope>NUCLEOTIDE SEQUENCE [LARGE SCALE GENOMIC DNA]</scope>
    <source>
        <strain evidence="12 13">XBU10</strain>
    </source>
</reference>
<feature type="binding site" evidence="9">
    <location>
        <begin position="365"/>
        <end position="368"/>
    </location>
    <ligand>
        <name>GTP</name>
        <dbReference type="ChEBI" id="CHEBI:37565"/>
    </ligand>
</feature>
<dbReference type="Pfam" id="PF01642">
    <property type="entry name" value="MM_CoA_mutase"/>
    <property type="match status" value="2"/>
</dbReference>
<keyword evidence="8 9" id="KW-0170">Cobalt</keyword>
<comment type="similarity">
    <text evidence="9">Belongs to the IcmF family.</text>
</comment>
<dbReference type="SUPFAM" id="SSF52242">
    <property type="entry name" value="Cobalamin (vitamin B12)-binding domain"/>
    <property type="match status" value="1"/>
</dbReference>
<keyword evidence="4 9" id="KW-0378">Hydrolase</keyword>
<comment type="function">
    <text evidence="9">Catalyzes the reversible interconversion of isobutyryl-CoA and n-butyryl-CoA, using radical chemistry. Also exhibits GTPase activity, associated with its G-protein domain (MeaI) that functions as a chaperone that assists cofactor delivery and proper holo-enzyme assembly.</text>
</comment>
<dbReference type="Pfam" id="PF02310">
    <property type="entry name" value="B12-binding"/>
    <property type="match status" value="1"/>
</dbReference>
<dbReference type="InterPro" id="IPR052040">
    <property type="entry name" value="GTPase/Isobutyryl-CoA_mutase"/>
</dbReference>
<name>A0A5D4XJY6_9GAMM</name>
<dbReference type="GO" id="GO:0047727">
    <property type="term" value="F:isobutyryl-CoA mutase activity"/>
    <property type="evidence" value="ECO:0007669"/>
    <property type="project" value="UniProtKB-UniRule"/>
</dbReference>
<feature type="compositionally biased region" description="Basic and acidic residues" evidence="10">
    <location>
        <begin position="449"/>
        <end position="459"/>
    </location>
</feature>
<evidence type="ECO:0000313" key="12">
    <source>
        <dbReference type="EMBL" id="TYT24966.1"/>
    </source>
</evidence>
<keyword evidence="2 9" id="KW-0846">Cobalamin</keyword>
<feature type="binding site" evidence="9">
    <location>
        <position position="257"/>
    </location>
    <ligand>
        <name>Mg(2+)</name>
        <dbReference type="ChEBI" id="CHEBI:18420"/>
        <label>2</label>
    </ligand>
</feature>
<evidence type="ECO:0000256" key="1">
    <source>
        <dbReference type="ARBA" id="ARBA00001922"/>
    </source>
</evidence>
<feature type="domain" description="B12-binding" evidence="11">
    <location>
        <begin position="17"/>
        <end position="155"/>
    </location>
</feature>
<dbReference type="GO" id="GO:0031419">
    <property type="term" value="F:cobalamin binding"/>
    <property type="evidence" value="ECO:0007669"/>
    <property type="project" value="UniProtKB-UniRule"/>
</dbReference>
<sequence length="1341" mass="147461">MATPADRLPEARPDTSPLRFVTAASLFDGHDAAINIMRRLIQAQGAEVVHLGHNRSVEDVVRAALQEDADAIALSSYQGGHVEYFKYMVDMLRERGAGHIRVFGGGGGTITPEEIRELEAYGVERIYHPNDGMKMGLVEMIGDVIARTARNDRDSGFGSRDSKQPRPAIEDEIAIGRMLSAIEDGVFSEAELALMRKGWSAQRSSESRIPTPDSRPITPVIGITGTGGAGKSSVTDELLNRFLASFPKMRIAVISVDPTRRRSGGALLGDRIRMNSLRSHRVYMRSMATRRQNVATNAVLKDCIAFLKGLGFDLVIVETAGIGQSDSEIVDLVDFPIYVMTSDYGAASQLEKIDMIDFAELIVLNKYDKRGAEDALRDVRKQWKRNRTAFQTADEDVPAYPTIASQFNDPGISWMFVNLCRLLAAKMGMGKGEDQPSGTGTGDDQPAAVEERAGSRTREAVRCNWQPQLDTSLKEPRATVLIPGARVRYLAEIAEQGRAINASIEKQAEAADRAQSFWQSLKELEDPKLPKALDLYDANDLLPPQGRNSLPPLAGEGAQRADEGALAAEPKAPHPNPLPQAGEGAETAATPNPVIPSEARDLPSAAAKADSSASPRNDNVGGGHSTPVHVSGGNPAESRAPAPAAAVSTLLPLAGEGARRADEGALPPDRTLLTLRQRYNDAVQALTPENLRNLREWPARLKSITDDVTEYEVRGRKIRVENYRDSLSHQKIPKIAAPTYKSWGELLTFLGKENLPGSYPYTGGVYPYRRTGEDPIRMFAGEGTPERTNRRFHYLSAGQPAARLSTAFDSVTLYGEDPAERPDIFGKIGNSGVNIPTLDDMKKLYSGFDLCAPTTSVSMTINGPAPIILALFMNTAVDQQIEKHLKADDARWNEAQQKIDAFFQGRPRPQYHGDLPPTNDGLGLAFLGMTGDQLVDADTYARIKAETLATVRGTVQADILKEDQAQNTCIFSTEFALRMMGDIQQYFVDHKVRNFYSVSISGYHIAEAGANPISQLAFTLSNGFTIVEYYLARGMKIDDFAPNLSFFFSNGMDPEYTVIGRVARRIWARAMRERYGAGSRSQMMKYHIQTSGRSLHAQEIQFNDIRTTLQALYALFDNCNSLHTNAFDEAITTPTEDSVRRAVAIQMIINKELGLNFCENPWQGSFIVDQLTDLVEEAVYREFEAISERGGVLGAMDTMYQRGKIQEESLYYEHKKHDGSLPLVGVNTFLPKEHAGEVATEIELIRSTPEEKAQQISNVRNWQHGRNPLAPEGETLHAHVVEDDAAAATEPHDGHGLAYLQDTARRRGNVFAALMDAVKTHSLGQISHALYDVGGEYRRNM</sequence>
<dbReference type="Gene3D" id="3.40.50.280">
    <property type="entry name" value="Cobalamin-binding domain"/>
    <property type="match status" value="1"/>
</dbReference>
<keyword evidence="9" id="KW-0479">Metal-binding</keyword>
<feature type="binding site" evidence="9">
    <location>
        <begin position="228"/>
        <end position="233"/>
    </location>
    <ligand>
        <name>GTP</name>
        <dbReference type="ChEBI" id="CHEBI:37565"/>
    </ligand>
</feature>
<feature type="binding site" evidence="9">
    <location>
        <position position="273"/>
    </location>
    <ligand>
        <name>GTP</name>
        <dbReference type="ChEBI" id="CHEBI:37565"/>
    </ligand>
</feature>
<dbReference type="HAMAP" id="MF_02050">
    <property type="entry name" value="IcmF"/>
    <property type="match status" value="1"/>
</dbReference>
<evidence type="ECO:0000256" key="10">
    <source>
        <dbReference type="SAM" id="MobiDB-lite"/>
    </source>
</evidence>
<dbReference type="EMBL" id="VTFT01000001">
    <property type="protein sequence ID" value="TYT24966.1"/>
    <property type="molecule type" value="Genomic_DNA"/>
</dbReference>
<feature type="binding site" evidence="9">
    <location>
        <position position="256"/>
    </location>
    <ligand>
        <name>Mg(2+)</name>
        <dbReference type="ChEBI" id="CHEBI:18420"/>
        <label>2</label>
    </ligand>
</feature>
<evidence type="ECO:0000256" key="4">
    <source>
        <dbReference type="ARBA" id="ARBA00022801"/>
    </source>
</evidence>
<evidence type="ECO:0000256" key="3">
    <source>
        <dbReference type="ARBA" id="ARBA00022741"/>
    </source>
</evidence>
<feature type="binding site" evidence="9">
    <location>
        <position position="803"/>
    </location>
    <ligand>
        <name>substrate</name>
    </ligand>
</feature>
<dbReference type="InterPro" id="IPR027417">
    <property type="entry name" value="P-loop_NTPase"/>
</dbReference>
<evidence type="ECO:0000256" key="2">
    <source>
        <dbReference type="ARBA" id="ARBA00022628"/>
    </source>
</evidence>
<feature type="compositionally biased region" description="Low complexity" evidence="10">
    <location>
        <begin position="635"/>
        <end position="644"/>
    </location>
</feature>
<evidence type="ECO:0000313" key="13">
    <source>
        <dbReference type="Proteomes" id="UP000324973"/>
    </source>
</evidence>
<comment type="catalytic activity">
    <reaction evidence="9">
        <text>GTP + H2O = GDP + phosphate + H(+)</text>
        <dbReference type="Rhea" id="RHEA:19669"/>
        <dbReference type="ChEBI" id="CHEBI:15377"/>
        <dbReference type="ChEBI" id="CHEBI:15378"/>
        <dbReference type="ChEBI" id="CHEBI:37565"/>
        <dbReference type="ChEBI" id="CHEBI:43474"/>
        <dbReference type="ChEBI" id="CHEBI:58189"/>
    </reaction>
</comment>
<feature type="binding site" evidence="9">
    <location>
        <position position="270"/>
    </location>
    <ligand>
        <name>Mg(2+)</name>
        <dbReference type="ChEBI" id="CHEBI:18420"/>
        <label>2</label>
    </ligand>
</feature>
<feature type="binding site" evidence="9">
    <location>
        <position position="952"/>
    </location>
    <ligand>
        <name>substrate</name>
    </ligand>
</feature>
<dbReference type="SUPFAM" id="SSF52540">
    <property type="entry name" value="P-loop containing nucleoside triphosphate hydrolases"/>
    <property type="match status" value="1"/>
</dbReference>
<feature type="binding site" evidence="9">
    <location>
        <position position="232"/>
    </location>
    <ligand>
        <name>Mg(2+)</name>
        <dbReference type="ChEBI" id="CHEBI:18420"/>
        <label>1</label>
        <note>catalytic</note>
    </ligand>
</feature>
<comment type="caution">
    <text evidence="9">Lacks conserved residue(s) required for the propagation of feature annotation.</text>
</comment>
<dbReference type="PROSITE" id="PS51332">
    <property type="entry name" value="B12_BINDING"/>
    <property type="match status" value="1"/>
</dbReference>
<dbReference type="GO" id="GO:0034784">
    <property type="term" value="F:pivalyl-CoA mutase activity"/>
    <property type="evidence" value="ECO:0007669"/>
    <property type="project" value="InterPro"/>
</dbReference>
<feature type="binding site" evidence="9">
    <location>
        <position position="270"/>
    </location>
    <ligand>
        <name>Mg(2+)</name>
        <dbReference type="ChEBI" id="CHEBI:18420"/>
        <label>1</label>
        <note>catalytic</note>
    </ligand>
</feature>
<dbReference type="Proteomes" id="UP000324973">
    <property type="component" value="Unassembled WGS sequence"/>
</dbReference>
<feature type="region of interest" description="Disordered" evidence="10">
    <location>
        <begin position="203"/>
        <end position="228"/>
    </location>
</feature>
<keyword evidence="7 9" id="KW-0413">Isomerase</keyword>
<dbReference type="EC" id="3.6.5.-" evidence="9"/>
<dbReference type="InterPro" id="IPR033669">
    <property type="entry name" value="IcmF"/>
</dbReference>
<feature type="binding site" evidence="9">
    <location>
        <position position="318"/>
    </location>
    <ligand>
        <name>Mg(2+)</name>
        <dbReference type="ChEBI" id="CHEBI:18420"/>
        <label>1</label>
        <note>catalytic</note>
    </ligand>
</feature>
<evidence type="ECO:0000256" key="7">
    <source>
        <dbReference type="ARBA" id="ARBA00023235"/>
    </source>
</evidence>
<keyword evidence="9" id="KW-0460">Magnesium</keyword>
<comment type="cofactor">
    <cofactor evidence="9">
        <name>Mg(2+)</name>
        <dbReference type="ChEBI" id="CHEBI:18420"/>
    </cofactor>
</comment>
<feature type="binding site" evidence="9">
    <location>
        <position position="318"/>
    </location>
    <ligand>
        <name>Mg(2+)</name>
        <dbReference type="ChEBI" id="CHEBI:18420"/>
        <label>2</label>
    </ligand>
</feature>
<feature type="binding site" evidence="9">
    <location>
        <position position="1080"/>
    </location>
    <ligand>
        <name>substrate</name>
    </ligand>
</feature>
<keyword evidence="13" id="KW-1185">Reference proteome</keyword>
<keyword evidence="3 9" id="KW-0547">Nucleotide-binding</keyword>
<dbReference type="RefSeq" id="WP_149101516.1">
    <property type="nucleotide sequence ID" value="NZ_VTFT01000001.1"/>
</dbReference>
<organism evidence="12 13">
    <name type="scientific">Luteimonas viscosa</name>
    <dbReference type="NCBI Taxonomy" id="1132694"/>
    <lineage>
        <taxon>Bacteria</taxon>
        <taxon>Pseudomonadati</taxon>
        <taxon>Pseudomonadota</taxon>
        <taxon>Gammaproteobacteria</taxon>
        <taxon>Lysobacterales</taxon>
        <taxon>Lysobacteraceae</taxon>
        <taxon>Luteimonas</taxon>
    </lineage>
</organism>
<feature type="binding site" evidence="9">
    <location>
        <position position="1085"/>
    </location>
    <ligand>
        <name>substrate</name>
    </ligand>
</feature>
<dbReference type="GO" id="GO:0005525">
    <property type="term" value="F:GTP binding"/>
    <property type="evidence" value="ECO:0007669"/>
    <property type="project" value="UniProtKB-UniRule"/>
</dbReference>
<dbReference type="GO" id="GO:0006637">
    <property type="term" value="P:acyl-CoA metabolic process"/>
    <property type="evidence" value="ECO:0007669"/>
    <property type="project" value="UniProtKB-UniRule"/>
</dbReference>
<feature type="binding site" evidence="9">
    <location>
        <position position="1340"/>
    </location>
    <ligand>
        <name>GTP</name>
        <dbReference type="ChEBI" id="CHEBI:37565"/>
    </ligand>
</feature>
<gene>
    <name evidence="9" type="primary">icmF</name>
    <name evidence="12" type="ORF">FZO89_00985</name>
</gene>
<dbReference type="OrthoDB" id="9762378at2"/>
<feature type="region of interest" description="Disordered" evidence="10">
    <location>
        <begin position="543"/>
        <end position="644"/>
    </location>
</feature>
<evidence type="ECO:0000256" key="6">
    <source>
        <dbReference type="ARBA" id="ARBA00023186"/>
    </source>
</evidence>
<proteinExistence type="inferred from homology"/>
<dbReference type="InterPro" id="IPR006158">
    <property type="entry name" value="Cobalamin-bd"/>
</dbReference>
<dbReference type="InterPro" id="IPR036724">
    <property type="entry name" value="Cobalamin-bd_sf"/>
</dbReference>
<dbReference type="GO" id="GO:0000287">
    <property type="term" value="F:magnesium ion binding"/>
    <property type="evidence" value="ECO:0007669"/>
    <property type="project" value="UniProtKB-UniRule"/>
</dbReference>
<dbReference type="EC" id="5.4.99.13" evidence="9"/>
<dbReference type="PANTHER" id="PTHR43087">
    <property type="entry name" value="LYSINE/ARGININE/ORNITHINE TRANSPORT SYSTEM KINASE"/>
    <property type="match status" value="1"/>
</dbReference>
<feature type="binding site" evidence="9">
    <location>
        <position position="319"/>
    </location>
    <ligand>
        <name>Mg(2+)</name>
        <dbReference type="ChEBI" id="CHEBI:18420"/>
        <label>2</label>
    </ligand>
</feature>
<dbReference type="Gene3D" id="3.20.20.240">
    <property type="entry name" value="Methylmalonyl-CoA mutase"/>
    <property type="match status" value="1"/>
</dbReference>
<feature type="binding site" evidence="9">
    <location>
        <position position="996"/>
    </location>
    <ligand>
        <name>substrate</name>
    </ligand>
</feature>
<comment type="domain">
    <text evidence="9">Is composed of four functional domains: the N-terminal 5'-deoxyadenosylcobalamin binding region that is homologous to the small subunit of ICM (IcmB), a middle P-loop GTPase domain (MeaI) that likely acts as a chaperone for ICM, a structured linker region involved in dimer formation, and a C-terminal part that is homologous to the large substrate-binding subunit of ICM (IcmA).</text>
</comment>
<dbReference type="InterPro" id="IPR006099">
    <property type="entry name" value="MeMalonylCoA_mutase_a/b_cat"/>
</dbReference>
<comment type="catalytic activity">
    <reaction evidence="9">
        <text>2-methylpropanoyl-CoA = butanoyl-CoA</text>
        <dbReference type="Rhea" id="RHEA:13141"/>
        <dbReference type="ChEBI" id="CHEBI:57338"/>
        <dbReference type="ChEBI" id="CHEBI:57371"/>
        <dbReference type="EC" id="5.4.99.13"/>
    </reaction>
</comment>
<keyword evidence="9" id="KW-0511">Multifunctional enzyme</keyword>
<keyword evidence="6 9" id="KW-0143">Chaperone</keyword>
<protein>
    <recommendedName>
        <fullName evidence="9">Fused isobutyryl-CoA mutase</fullName>
    </recommendedName>
    <domain>
        <recommendedName>
            <fullName evidence="9">Isobutyryl-CoA mutase</fullName>
            <shortName evidence="9">ICM</shortName>
            <ecNumber evidence="9">5.4.99.13</ecNumber>
        </recommendedName>
    </domain>
    <domain>
        <recommendedName>
            <fullName evidence="9">P-loop GTPase</fullName>
            <ecNumber evidence="9">3.6.5.-</ecNumber>
        </recommendedName>
        <alternativeName>
            <fullName evidence="9">G-protein chaperone</fullName>
        </alternativeName>
    </domain>
</protein>
<comment type="caution">
    <text evidence="12">The sequence shown here is derived from an EMBL/GenBank/DDBJ whole genome shotgun (WGS) entry which is preliminary data.</text>
</comment>
<dbReference type="InterPro" id="IPR016176">
    <property type="entry name" value="Cbl-dep_enz_cat"/>
</dbReference>
<keyword evidence="5 9" id="KW-0342">GTP-binding</keyword>
<comment type="subunit">
    <text evidence="9">Homodimer.</text>
</comment>
<dbReference type="GO" id="GO:0003924">
    <property type="term" value="F:GTPase activity"/>
    <property type="evidence" value="ECO:0007669"/>
    <property type="project" value="UniProtKB-UniRule"/>
</dbReference>
<dbReference type="PANTHER" id="PTHR43087:SF1">
    <property type="entry name" value="LAO_AO TRANSPORT SYSTEM ATPASE"/>
    <property type="match status" value="1"/>
</dbReference>
<dbReference type="SUPFAM" id="SSF51703">
    <property type="entry name" value="Cobalamin (vitamin B12)-dependent enzymes"/>
    <property type="match status" value="1"/>
</dbReference>
<feature type="compositionally biased region" description="Low complexity" evidence="10">
    <location>
        <begin position="604"/>
        <end position="614"/>
    </location>
</feature>
<feature type="region of interest" description="Disordered" evidence="10">
    <location>
        <begin position="430"/>
        <end position="459"/>
    </location>
</feature>
<dbReference type="Gene3D" id="3.40.50.300">
    <property type="entry name" value="P-loop containing nucleotide triphosphate hydrolases"/>
    <property type="match status" value="1"/>
</dbReference>
<comment type="cofactor">
    <cofactor evidence="1 9">
        <name>adenosylcob(III)alamin</name>
        <dbReference type="ChEBI" id="CHEBI:18408"/>
    </cofactor>
</comment>
<feature type="binding site" evidence="9">
    <location>
        <position position="1045"/>
    </location>
    <ligand>
        <name>substrate</name>
    </ligand>
</feature>
<accession>A0A5D4XJY6</accession>